<evidence type="ECO:0008006" key="4">
    <source>
        <dbReference type="Google" id="ProtNLM"/>
    </source>
</evidence>
<sequence>MQTTNKDVMQESARVVDEKSDIPDGPNVGPSPQEHLAAKGIVKPPAEPAELPGGADKGSEAGAAATRS</sequence>
<proteinExistence type="predicted"/>
<reference evidence="2" key="1">
    <citation type="submission" date="2022-09" db="EMBL/GenBank/DDBJ databases">
        <title>The complete genome of Acidovorax sp. 5MLIR.</title>
        <authorList>
            <person name="Liu L."/>
            <person name="Yue J."/>
            <person name="Yang F."/>
            <person name="Yuan J."/>
            <person name="Li L."/>
        </authorList>
    </citation>
    <scope>NUCLEOTIDE SEQUENCE</scope>
    <source>
        <strain evidence="2">5MLIR</strain>
    </source>
</reference>
<accession>A0ABY6GDC1</accession>
<feature type="region of interest" description="Disordered" evidence="1">
    <location>
        <begin position="1"/>
        <end position="68"/>
    </location>
</feature>
<organism evidence="2 3">
    <name type="scientific">Comamonas endophytica</name>
    <dbReference type="NCBI Taxonomy" id="2949090"/>
    <lineage>
        <taxon>Bacteria</taxon>
        <taxon>Pseudomonadati</taxon>
        <taxon>Pseudomonadota</taxon>
        <taxon>Betaproteobacteria</taxon>
        <taxon>Burkholderiales</taxon>
        <taxon>Comamonadaceae</taxon>
        <taxon>Comamonas</taxon>
    </lineage>
</organism>
<protein>
    <recommendedName>
        <fullName evidence="4">MARCKS family protein</fullName>
    </recommendedName>
</protein>
<dbReference type="RefSeq" id="WP_231043007.1">
    <property type="nucleotide sequence ID" value="NZ_CP106881.1"/>
</dbReference>
<dbReference type="Proteomes" id="UP001162800">
    <property type="component" value="Chromosome"/>
</dbReference>
<name>A0ABY6GDC1_9BURK</name>
<evidence type="ECO:0000313" key="3">
    <source>
        <dbReference type="Proteomes" id="UP001162800"/>
    </source>
</evidence>
<evidence type="ECO:0000313" key="2">
    <source>
        <dbReference type="EMBL" id="UYG53101.1"/>
    </source>
</evidence>
<dbReference type="EMBL" id="CP106881">
    <property type="protein sequence ID" value="UYG53101.1"/>
    <property type="molecule type" value="Genomic_DNA"/>
</dbReference>
<keyword evidence="3" id="KW-1185">Reference proteome</keyword>
<evidence type="ECO:0000256" key="1">
    <source>
        <dbReference type="SAM" id="MobiDB-lite"/>
    </source>
</evidence>
<gene>
    <name evidence="2" type="ORF">M9799_07770</name>
</gene>